<dbReference type="InterPro" id="IPR027417">
    <property type="entry name" value="P-loop_NTPase"/>
</dbReference>
<keyword evidence="1" id="KW-0378">Hydrolase</keyword>
<evidence type="ECO:0000313" key="2">
    <source>
        <dbReference type="Proteomes" id="UP000094741"/>
    </source>
</evidence>
<reference evidence="1 2" key="1">
    <citation type="journal article" date="2012" name="Science">
        <title>Ecological populations of bacteria act as socially cohesive units of antibiotic production and resistance.</title>
        <authorList>
            <person name="Cordero O.X."/>
            <person name="Wildschutte H."/>
            <person name="Kirkup B."/>
            <person name="Proehl S."/>
            <person name="Ngo L."/>
            <person name="Hussain F."/>
            <person name="Le Roux F."/>
            <person name="Mincer T."/>
            <person name="Polz M.F."/>
        </authorList>
    </citation>
    <scope>NUCLEOTIDE SEQUENCE [LARGE SCALE GENOMIC DNA]</scope>
    <source>
        <strain evidence="1 2">ZF-129</strain>
    </source>
</reference>
<dbReference type="STRING" id="1187848.A1QO_18900"/>
<dbReference type="GO" id="GO:0016787">
    <property type="term" value="F:hydrolase activity"/>
    <property type="evidence" value="ECO:0007669"/>
    <property type="project" value="UniProtKB-KW"/>
</dbReference>
<protein>
    <submittedName>
        <fullName evidence="1">Nucleoside triphosphate hydrolase</fullName>
    </submittedName>
</protein>
<proteinExistence type="predicted"/>
<gene>
    <name evidence="1" type="ORF">A1QO_18900</name>
</gene>
<dbReference type="Pfam" id="PF04317">
    <property type="entry name" value="DUF463"/>
    <property type="match status" value="1"/>
</dbReference>
<dbReference type="PANTHER" id="PTHR38605">
    <property type="entry name" value="ATPASE-RELATED"/>
    <property type="match status" value="1"/>
</dbReference>
<dbReference type="OrthoDB" id="9777645at2"/>
<name>A0A1E5BHY7_9VIBR</name>
<comment type="caution">
    <text evidence="1">The sequence shown here is derived from an EMBL/GenBank/DDBJ whole genome shotgun (WGS) entry which is preliminary data.</text>
</comment>
<sequence length="458" mass="52203">MKKLTREVNDFIYRSMDSHVRIAVTGLSRAGKTAFITSMVNQLLHTSTHDNLPLLKSTRDKRIIGAKRVPQSNMMVPRFAYDEAIAQLDSTPPQWPEPTRDVSEIRLAIKYKPMKRHKKLLSSTATLYLDIIDYPGEWLLDLPLLDMDFHQWSTSQFAALKGKRKELARHWLDRLDALDVMAEVDEKQLELISNAYTEYLHKCKKEGLHWVQPGRFILPGDLAGAPVLQFFPCRFDSSAKTPKNSHLEMLIQRYQQYQKNVVKDFYKQYFSTFDRQIVLVDCLSPLNTSHEAFNDMSGALEQIMHSFRYGRNGLLKRLFSPKIDKILFAATKADHVTPEQHPNLVSLLQQLVHPAWQSAAFENVDMSCMAMSSIQATTAGFIGSGDKTMPAIQGTTLQGEALTVFPGELPNTLPAADYWDKAGFEFTSFLPKPKSEYGPCEHIRMDKALEYVIGDKLR</sequence>
<dbReference type="SUPFAM" id="SSF52540">
    <property type="entry name" value="P-loop containing nucleoside triphosphate hydrolases"/>
    <property type="match status" value="1"/>
</dbReference>
<dbReference type="PANTHER" id="PTHR38605:SF1">
    <property type="entry name" value="ATPASE"/>
    <property type="match status" value="1"/>
</dbReference>
<organism evidence="1 2">
    <name type="scientific">Vibrio genomosp. F10 str. ZF-129</name>
    <dbReference type="NCBI Taxonomy" id="1187848"/>
    <lineage>
        <taxon>Bacteria</taxon>
        <taxon>Pseudomonadati</taxon>
        <taxon>Pseudomonadota</taxon>
        <taxon>Gammaproteobacteria</taxon>
        <taxon>Vibrionales</taxon>
        <taxon>Vibrionaceae</taxon>
        <taxon>Vibrio</taxon>
    </lineage>
</organism>
<accession>A0A1E5BHY7</accession>
<dbReference type="Proteomes" id="UP000094741">
    <property type="component" value="Unassembled WGS sequence"/>
</dbReference>
<dbReference type="InterPro" id="IPR007413">
    <property type="entry name" value="YcjX-like"/>
</dbReference>
<dbReference type="EMBL" id="AJYQ02000038">
    <property type="protein sequence ID" value="OEE36660.1"/>
    <property type="molecule type" value="Genomic_DNA"/>
</dbReference>
<dbReference type="AlphaFoldDB" id="A0A1E5BHY7"/>
<evidence type="ECO:0000313" key="1">
    <source>
        <dbReference type="EMBL" id="OEE36660.1"/>
    </source>
</evidence>
<dbReference type="PIRSF" id="PIRSF019381">
    <property type="entry name" value="YcjX"/>
    <property type="match status" value="1"/>
</dbReference>
<dbReference type="eggNOG" id="COG3106">
    <property type="taxonomic scope" value="Bacteria"/>
</dbReference>
<dbReference type="RefSeq" id="WP_017040253.1">
    <property type="nucleotide sequence ID" value="NZ_AJYQ02000038.1"/>
</dbReference>